<sequence>MSLVNHFERGPGSIGISFFASTGGTHIGVFGHRPASSSKNFTSDCAYLNPRIILLLSRRVSVIENRILQRISYMFASGRTSISWDKKAQEQYLPYKTKHNKAHRQQHQSNKIKK</sequence>
<reference evidence="1" key="1">
    <citation type="journal article" date="2013" name="J. Plant Res.">
        <title>Effect of fungi and light on seed germination of three Opuntia species from semiarid lands of central Mexico.</title>
        <authorList>
            <person name="Delgado-Sanchez P."/>
            <person name="Jimenez-Bremont J.F."/>
            <person name="Guerrero-Gonzalez Mde L."/>
            <person name="Flores J."/>
        </authorList>
    </citation>
    <scope>NUCLEOTIDE SEQUENCE</scope>
    <source>
        <tissue evidence="1">Cladode</tissue>
    </source>
</reference>
<evidence type="ECO:0000313" key="1">
    <source>
        <dbReference type="EMBL" id="MBA4617467.1"/>
    </source>
</evidence>
<protein>
    <submittedName>
        <fullName evidence="1">Uncharacterized protein</fullName>
    </submittedName>
</protein>
<organism evidence="1">
    <name type="scientific">Opuntia streptacantha</name>
    <name type="common">Prickly pear cactus</name>
    <name type="synonym">Opuntia cardona</name>
    <dbReference type="NCBI Taxonomy" id="393608"/>
    <lineage>
        <taxon>Eukaryota</taxon>
        <taxon>Viridiplantae</taxon>
        <taxon>Streptophyta</taxon>
        <taxon>Embryophyta</taxon>
        <taxon>Tracheophyta</taxon>
        <taxon>Spermatophyta</taxon>
        <taxon>Magnoliopsida</taxon>
        <taxon>eudicotyledons</taxon>
        <taxon>Gunneridae</taxon>
        <taxon>Pentapetalae</taxon>
        <taxon>Caryophyllales</taxon>
        <taxon>Cactineae</taxon>
        <taxon>Cactaceae</taxon>
        <taxon>Opuntioideae</taxon>
        <taxon>Opuntia</taxon>
    </lineage>
</organism>
<name>A0A7C9CI63_OPUST</name>
<dbReference type="AlphaFoldDB" id="A0A7C9CI63"/>
<accession>A0A7C9CI63</accession>
<dbReference type="EMBL" id="GISG01016653">
    <property type="protein sequence ID" value="MBA4617467.1"/>
    <property type="molecule type" value="Transcribed_RNA"/>
</dbReference>
<reference evidence="1" key="2">
    <citation type="submission" date="2020-07" db="EMBL/GenBank/DDBJ databases">
        <authorList>
            <person name="Vera ALvarez R."/>
            <person name="Arias-Moreno D.M."/>
            <person name="Jimenez-Jacinto V."/>
            <person name="Jimenez-Bremont J.F."/>
            <person name="Swaminathan K."/>
            <person name="Moose S.P."/>
            <person name="Guerrero-Gonzalez M.L."/>
            <person name="Marino-Ramirez L."/>
            <person name="Landsman D."/>
            <person name="Rodriguez-Kessler M."/>
            <person name="Delgado-Sanchez P."/>
        </authorList>
    </citation>
    <scope>NUCLEOTIDE SEQUENCE</scope>
    <source>
        <tissue evidence="1">Cladode</tissue>
    </source>
</reference>
<proteinExistence type="predicted"/>